<dbReference type="SUPFAM" id="SSF50965">
    <property type="entry name" value="Galactose oxidase, central domain"/>
    <property type="match status" value="1"/>
</dbReference>
<dbReference type="GO" id="GO:0008270">
    <property type="term" value="F:zinc ion binding"/>
    <property type="evidence" value="ECO:0007669"/>
    <property type="project" value="UniProtKB-KW"/>
</dbReference>
<dbReference type="GeneID" id="31355843"/>
<dbReference type="Gene3D" id="3.30.160.60">
    <property type="entry name" value="Classic Zinc Finger"/>
    <property type="match status" value="1"/>
</dbReference>
<evidence type="ECO:0000256" key="1">
    <source>
        <dbReference type="PROSITE-ProRule" id="PRU00024"/>
    </source>
</evidence>
<dbReference type="InterPro" id="IPR015915">
    <property type="entry name" value="Kelch-typ_b-propeller"/>
</dbReference>
<feature type="domain" description="B box-type" evidence="3">
    <location>
        <begin position="7"/>
        <end position="46"/>
    </location>
</feature>
<evidence type="ECO:0000256" key="2">
    <source>
        <dbReference type="SAM" id="MobiDB-lite"/>
    </source>
</evidence>
<proteinExistence type="predicted"/>
<comment type="caution">
    <text evidence="4">The sequence shown here is derived from an EMBL/GenBank/DDBJ whole genome shotgun (WGS) entry which is preliminary data.</text>
</comment>
<dbReference type="InterPro" id="IPR000315">
    <property type="entry name" value="Znf_B-box"/>
</dbReference>
<dbReference type="PROSITE" id="PS50119">
    <property type="entry name" value="ZF_BBOX"/>
    <property type="match status" value="1"/>
</dbReference>
<dbReference type="Proteomes" id="UP000001396">
    <property type="component" value="Unassembled WGS sequence"/>
</dbReference>
<feature type="region of interest" description="Disordered" evidence="2">
    <location>
        <begin position="200"/>
        <end position="234"/>
    </location>
</feature>
<dbReference type="SMART" id="SM00336">
    <property type="entry name" value="BBOX"/>
    <property type="match status" value="1"/>
</dbReference>
<feature type="region of interest" description="Disordered" evidence="2">
    <location>
        <begin position="67"/>
        <end position="110"/>
    </location>
</feature>
<keyword evidence="1" id="KW-0862">Zinc</keyword>
<keyword evidence="1" id="KW-0863">Zinc-finger</keyword>
<dbReference type="SUPFAM" id="SSF117281">
    <property type="entry name" value="Kelch motif"/>
    <property type="match status" value="1"/>
</dbReference>
<feature type="compositionally biased region" description="Polar residues" evidence="2">
    <location>
        <begin position="92"/>
        <end position="106"/>
    </location>
</feature>
<dbReference type="Pfam" id="PF00643">
    <property type="entry name" value="zf-B_box"/>
    <property type="match status" value="1"/>
</dbReference>
<dbReference type="EMBL" id="ADBJ01000002">
    <property type="protein sequence ID" value="EFA86514.1"/>
    <property type="molecule type" value="Genomic_DNA"/>
</dbReference>
<dbReference type="RefSeq" id="XP_020438619.1">
    <property type="nucleotide sequence ID" value="XM_020571345.1"/>
</dbReference>
<dbReference type="Gene3D" id="2.120.10.80">
    <property type="entry name" value="Kelch-type beta propeller"/>
    <property type="match status" value="1"/>
</dbReference>
<dbReference type="InterPro" id="IPR011043">
    <property type="entry name" value="Gal_Oxase/kelch_b-propeller"/>
</dbReference>
<dbReference type="FunCoup" id="D3AW41">
    <property type="interactions" value="151"/>
</dbReference>
<dbReference type="SUPFAM" id="SSF57845">
    <property type="entry name" value="B-box zinc-binding domain"/>
    <property type="match status" value="1"/>
</dbReference>
<organism evidence="4 5">
    <name type="scientific">Heterostelium pallidum (strain ATCC 26659 / Pp 5 / PN500)</name>
    <name type="common">Cellular slime mold</name>
    <name type="synonym">Polysphondylium pallidum</name>
    <dbReference type="NCBI Taxonomy" id="670386"/>
    <lineage>
        <taxon>Eukaryota</taxon>
        <taxon>Amoebozoa</taxon>
        <taxon>Evosea</taxon>
        <taxon>Eumycetozoa</taxon>
        <taxon>Dictyostelia</taxon>
        <taxon>Acytosteliales</taxon>
        <taxon>Acytosteliaceae</taxon>
        <taxon>Heterostelium</taxon>
    </lineage>
</organism>
<accession>D3AW41</accession>
<sequence>MIFCDSVKDNKCLDHNRSLELICFDCNTLLCKQCISNHSDHTSTHVDDIKESVTSDSYFSYINRKLSDSSSQNSNSSSFSSGGSNSNNNSQTNLHSICDNSSQTKNIGKRNRSKFNNVNISINEMFDNLKNMSFIFHQLQKTEDEISNHFREIHEYLVIEEHRLKKPIIKDKDKLIIEIDILVKQLVSMNKIIETINNSNNKINSSQSNSSSQNSSRSTQNSYNSQQNDDSNYTDTTNQYQIETIIQTIQQSLDLNDFITRNINSIFYVDLRHNNKIDKSTLDISILHSIIKFNNTFKSMESSHQQLQTKSLKRLKLDSKKLQTWKTSINKLFQLVNVSPDLYVFDGNYIFSVDRSNRLSLISIPTGNNQVHKIHSIRGDINDAWSYNSTVCVGKYIYSFGGAGLLSSNKYQRFSLESMSIDISGTMTSIKPTTFISACYDGNKYIYLLDGFGKENTEVYRYDIETMKFECYSTLFLYGGCHELSFFYQNQMYTVQTTGIRKIDPFTKSCIELPRLDNTQFTKYISMESTAVCEDGKGNIYTHSGSKFIVLNLNTNEIRELTPAKDLLMVDHRMIYTSNNYIYVLQGLFFNYRYSIDNDKWESILQDDKSERYCRGLALITI</sequence>
<evidence type="ECO:0000313" key="4">
    <source>
        <dbReference type="EMBL" id="EFA86514.1"/>
    </source>
</evidence>
<keyword evidence="1" id="KW-0479">Metal-binding</keyword>
<gene>
    <name evidence="4" type="ORF">PPL_00309</name>
</gene>
<keyword evidence="5" id="KW-1185">Reference proteome</keyword>
<protein>
    <recommendedName>
        <fullName evidence="3">B box-type domain-containing protein</fullName>
    </recommendedName>
</protein>
<dbReference type="AlphaFoldDB" id="D3AW41"/>
<evidence type="ECO:0000259" key="3">
    <source>
        <dbReference type="PROSITE" id="PS50119"/>
    </source>
</evidence>
<evidence type="ECO:0000313" key="5">
    <source>
        <dbReference type="Proteomes" id="UP000001396"/>
    </source>
</evidence>
<reference evidence="4 5" key="1">
    <citation type="journal article" date="2011" name="Genome Res.">
        <title>Phylogeny-wide analysis of social amoeba genomes highlights ancient origins for complex intercellular communication.</title>
        <authorList>
            <person name="Heidel A.J."/>
            <person name="Lawal H.M."/>
            <person name="Felder M."/>
            <person name="Schilde C."/>
            <person name="Helps N.R."/>
            <person name="Tunggal B."/>
            <person name="Rivero F."/>
            <person name="John U."/>
            <person name="Schleicher M."/>
            <person name="Eichinger L."/>
            <person name="Platzer M."/>
            <person name="Noegel A.A."/>
            <person name="Schaap P."/>
            <person name="Gloeckner G."/>
        </authorList>
    </citation>
    <scope>NUCLEOTIDE SEQUENCE [LARGE SCALE GENOMIC DNA]</scope>
    <source>
        <strain evidence="5">ATCC 26659 / Pp 5 / PN500</strain>
    </source>
</reference>
<dbReference type="InParanoid" id="D3AW41"/>
<name>D3AW41_HETP5</name>
<feature type="compositionally biased region" description="Low complexity" evidence="2">
    <location>
        <begin position="68"/>
        <end position="91"/>
    </location>
</feature>